<dbReference type="GO" id="GO:0000329">
    <property type="term" value="C:fungal-type vacuole membrane"/>
    <property type="evidence" value="ECO:0007669"/>
    <property type="project" value="TreeGrafter"/>
</dbReference>
<feature type="transmembrane region" description="Helical" evidence="8">
    <location>
        <begin position="532"/>
        <end position="554"/>
    </location>
</feature>
<feature type="transmembrane region" description="Helical" evidence="8">
    <location>
        <begin position="491"/>
        <end position="512"/>
    </location>
</feature>
<evidence type="ECO:0000256" key="1">
    <source>
        <dbReference type="ARBA" id="ARBA00004141"/>
    </source>
</evidence>
<protein>
    <recommendedName>
        <fullName evidence="11">Vacuolar membrane protein</fullName>
    </recommendedName>
</protein>
<dbReference type="RefSeq" id="XP_066067482.1">
    <property type="nucleotide sequence ID" value="XM_066211385.1"/>
</dbReference>
<name>A0AAJ8JQU2_9TREE</name>
<feature type="compositionally biased region" description="Polar residues" evidence="7">
    <location>
        <begin position="245"/>
        <end position="256"/>
    </location>
</feature>
<proteinExistence type="inferred from homology"/>
<dbReference type="KEGG" id="cdep:91086166"/>
<evidence type="ECO:0000313" key="10">
    <source>
        <dbReference type="Proteomes" id="UP000094043"/>
    </source>
</evidence>
<dbReference type="GeneID" id="91086166"/>
<dbReference type="InterPro" id="IPR051415">
    <property type="entry name" value="LAAT-1"/>
</dbReference>
<dbReference type="AlphaFoldDB" id="A0AAJ8JQU2"/>
<dbReference type="PANTHER" id="PTHR16201">
    <property type="entry name" value="SEVEN TRANSMEMBRANE PROTEIN 1-RELATED"/>
    <property type="match status" value="1"/>
</dbReference>
<feature type="compositionally biased region" description="Gly residues" evidence="7">
    <location>
        <begin position="278"/>
        <end position="293"/>
    </location>
</feature>
<keyword evidence="3 8" id="KW-1133">Transmembrane helix</keyword>
<reference evidence="9" key="1">
    <citation type="submission" date="2016-06" db="EMBL/GenBank/DDBJ databases">
        <authorList>
            <person name="Cuomo C."/>
            <person name="Litvintseva A."/>
            <person name="Heitman J."/>
            <person name="Chen Y."/>
            <person name="Sun S."/>
            <person name="Springer D."/>
            <person name="Dromer F."/>
            <person name="Young S."/>
            <person name="Zeng Q."/>
            <person name="Chapman S."/>
            <person name="Gujja S."/>
            <person name="Saif S."/>
            <person name="Birren B."/>
        </authorList>
    </citation>
    <scope>NUCLEOTIDE SEQUENCE</scope>
    <source>
        <strain evidence="9">CBS 7841</strain>
    </source>
</reference>
<keyword evidence="10" id="KW-1185">Reference proteome</keyword>
<reference evidence="9" key="3">
    <citation type="submission" date="2024-01" db="EMBL/GenBank/DDBJ databases">
        <authorList>
            <person name="Coelho M.A."/>
            <person name="David-Palma M."/>
            <person name="Shea T."/>
            <person name="Sun S."/>
            <person name="Cuomo C.A."/>
            <person name="Heitman J."/>
        </authorList>
    </citation>
    <scope>NUCLEOTIDE SEQUENCE</scope>
    <source>
        <strain evidence="9">CBS 7841</strain>
    </source>
</reference>
<comment type="similarity">
    <text evidence="5">Belongs to the laat-1 family.</text>
</comment>
<keyword evidence="4 8" id="KW-0472">Membrane</keyword>
<dbReference type="FunFam" id="1.20.1280.290:FF:000028">
    <property type="entry name" value="Vacuolar membrane protein, putative"/>
    <property type="match status" value="1"/>
</dbReference>
<evidence type="ECO:0000256" key="4">
    <source>
        <dbReference type="ARBA" id="ARBA00023136"/>
    </source>
</evidence>
<dbReference type="Gene3D" id="1.20.1280.290">
    <property type="match status" value="2"/>
</dbReference>
<evidence type="ECO:0000256" key="3">
    <source>
        <dbReference type="ARBA" id="ARBA00022989"/>
    </source>
</evidence>
<evidence type="ECO:0000256" key="7">
    <source>
        <dbReference type="SAM" id="MobiDB-lite"/>
    </source>
</evidence>
<dbReference type="GO" id="GO:0034488">
    <property type="term" value="P:basic amino acid transmembrane export from vacuole"/>
    <property type="evidence" value="ECO:0007669"/>
    <property type="project" value="TreeGrafter"/>
</dbReference>
<sequence length="640" mass="69354">MGFSLISFELSQSSPVVLAHILGYASIGFWLCAQLPQVFKNFSLQSCDGLALPFLVNWLFGDITNLIGCLLTDQLPFQTYLASYFCLVDLALLGQYFHYQPKAEPILRYTYSAFSESPQQVLLVPPNTAPVNRTRSASGSLLVSPLPPGPQTAGLHKLKSKRAIWSSNSQFPPADISISSPAEGSYAAIYEAALDVARAAERANAHSQSRKRKRRISRRNTSHSLLAESEFEIGEGALIESFHSELSNGSRSTTKSYPRGVLNTGGANDRGRTLRRGVQGGTGSGGISTGGSGNTSVNALSGVSSPGDSNSEEDDNFESLSTQKQGRLALQRNDLNETRLSHRAKSKESKKSRSLSLVRGSGGRGSRRTAGMAFMSLGLLVGWGGFSGKRVGEVSTHGTVLEPPKTLWLPTRHPPVTSLFASPSSNNSPFLLNVLDTNLNNQADFPLPPEDSPCFQCIVGRISAWSCTTLYLTSRMPQIWKNFQRKSVEGLSFLLFLFAFCGNVAYVASILLESSDAANPSKSSHYLLEALPYLLGSGGTLVFDLTIMIQSFVYGSAPPQFPASLDRSSRRKLMIPRKRTLHVEEGWGSLTQSQLLDRGERAPLLNASTSGLHSAHNHKGVKRVRSDITIWGIGICCTVT</sequence>
<dbReference type="EMBL" id="CP143785">
    <property type="protein sequence ID" value="WVN86782.1"/>
    <property type="molecule type" value="Genomic_DNA"/>
</dbReference>
<accession>A0AAJ8JQU2</accession>
<evidence type="ECO:0000256" key="2">
    <source>
        <dbReference type="ARBA" id="ARBA00022692"/>
    </source>
</evidence>
<dbReference type="PANTHER" id="PTHR16201:SF34">
    <property type="entry name" value="LYSOSOMAL AMINO ACID TRANSPORTER 1"/>
    <property type="match status" value="1"/>
</dbReference>
<feature type="compositionally biased region" description="Basic and acidic residues" evidence="7">
    <location>
        <begin position="334"/>
        <end position="351"/>
    </location>
</feature>
<dbReference type="GO" id="GO:0015174">
    <property type="term" value="F:basic amino acid transmembrane transporter activity"/>
    <property type="evidence" value="ECO:0007669"/>
    <property type="project" value="TreeGrafter"/>
</dbReference>
<keyword evidence="2 8" id="KW-0812">Transmembrane</keyword>
<dbReference type="FunFam" id="1.20.1280.290:FF:000009">
    <property type="entry name" value="PQ loop repeat family protein"/>
    <property type="match status" value="1"/>
</dbReference>
<comment type="catalytic activity">
    <reaction evidence="6">
        <text>L-histidine(out) + L-arginine(in) = L-histidine(in) + L-arginine(out)</text>
        <dbReference type="Rhea" id="RHEA:71063"/>
        <dbReference type="ChEBI" id="CHEBI:32682"/>
        <dbReference type="ChEBI" id="CHEBI:57595"/>
    </reaction>
</comment>
<feature type="region of interest" description="Disordered" evidence="7">
    <location>
        <begin position="245"/>
        <end position="367"/>
    </location>
</feature>
<dbReference type="SMART" id="SM00679">
    <property type="entry name" value="CTNS"/>
    <property type="match status" value="2"/>
</dbReference>
<comment type="subcellular location">
    <subcellularLocation>
        <location evidence="1">Membrane</location>
        <topology evidence="1">Multi-pass membrane protein</topology>
    </subcellularLocation>
</comment>
<evidence type="ECO:0000313" key="9">
    <source>
        <dbReference type="EMBL" id="WVN86782.1"/>
    </source>
</evidence>
<dbReference type="Pfam" id="PF04193">
    <property type="entry name" value="PQ-loop"/>
    <property type="match status" value="2"/>
</dbReference>
<feature type="compositionally biased region" description="Polar residues" evidence="7">
    <location>
        <begin position="297"/>
        <end position="309"/>
    </location>
</feature>
<dbReference type="Proteomes" id="UP000094043">
    <property type="component" value="Chromosome 2"/>
</dbReference>
<organism evidence="9 10">
    <name type="scientific">Cryptococcus depauperatus CBS 7841</name>
    <dbReference type="NCBI Taxonomy" id="1295531"/>
    <lineage>
        <taxon>Eukaryota</taxon>
        <taxon>Fungi</taxon>
        <taxon>Dikarya</taxon>
        <taxon>Basidiomycota</taxon>
        <taxon>Agaricomycotina</taxon>
        <taxon>Tremellomycetes</taxon>
        <taxon>Tremellales</taxon>
        <taxon>Cryptococcaceae</taxon>
        <taxon>Cryptococcus</taxon>
    </lineage>
</organism>
<evidence type="ECO:0008006" key="11">
    <source>
        <dbReference type="Google" id="ProtNLM"/>
    </source>
</evidence>
<evidence type="ECO:0000256" key="8">
    <source>
        <dbReference type="SAM" id="Phobius"/>
    </source>
</evidence>
<gene>
    <name evidence="9" type="ORF">L203_101954</name>
</gene>
<dbReference type="InterPro" id="IPR006603">
    <property type="entry name" value="PQ-loop_rpt"/>
</dbReference>
<feature type="compositionally biased region" description="Basic residues" evidence="7">
    <location>
        <begin position="208"/>
        <end position="221"/>
    </location>
</feature>
<reference evidence="9" key="2">
    <citation type="journal article" date="2022" name="Elife">
        <title>Obligate sexual reproduction of a homothallic fungus closely related to the Cryptococcus pathogenic species complex.</title>
        <authorList>
            <person name="Passer A.R."/>
            <person name="Clancey S.A."/>
            <person name="Shea T."/>
            <person name="David-Palma M."/>
            <person name="Averette A.F."/>
            <person name="Boekhout T."/>
            <person name="Porcel B.M."/>
            <person name="Nowrousian M."/>
            <person name="Cuomo C.A."/>
            <person name="Sun S."/>
            <person name="Heitman J."/>
            <person name="Coelho M.A."/>
        </authorList>
    </citation>
    <scope>NUCLEOTIDE SEQUENCE</scope>
    <source>
        <strain evidence="9">CBS 7841</strain>
    </source>
</reference>
<evidence type="ECO:0000256" key="6">
    <source>
        <dbReference type="ARBA" id="ARBA00050768"/>
    </source>
</evidence>
<evidence type="ECO:0000256" key="5">
    <source>
        <dbReference type="ARBA" id="ARBA00038039"/>
    </source>
</evidence>
<feature type="region of interest" description="Disordered" evidence="7">
    <location>
        <begin position="202"/>
        <end position="221"/>
    </location>
</feature>